<feature type="transmembrane region" description="Helical" evidence="7">
    <location>
        <begin position="106"/>
        <end position="131"/>
    </location>
</feature>
<accession>X0TXN9</accession>
<dbReference type="Pfam" id="PF06808">
    <property type="entry name" value="DctM"/>
    <property type="match status" value="1"/>
</dbReference>
<dbReference type="InterPro" id="IPR004681">
    <property type="entry name" value="TRAP_DctM"/>
</dbReference>
<keyword evidence="6 7" id="KW-0472">Membrane</keyword>
<evidence type="ECO:0000313" key="9">
    <source>
        <dbReference type="EMBL" id="GAF91926.1"/>
    </source>
</evidence>
<feature type="transmembrane region" description="Helical" evidence="7">
    <location>
        <begin position="21"/>
        <end position="44"/>
    </location>
</feature>
<feature type="transmembrane region" description="Helical" evidence="7">
    <location>
        <begin position="151"/>
        <end position="176"/>
    </location>
</feature>
<comment type="caution">
    <text evidence="9">The sequence shown here is derived from an EMBL/GenBank/DDBJ whole genome shotgun (WGS) entry which is preliminary data.</text>
</comment>
<feature type="non-terminal residue" evidence="9">
    <location>
        <position position="1"/>
    </location>
</feature>
<feature type="domain" description="TRAP C4-dicarboxylate transport system permease DctM subunit" evidence="8">
    <location>
        <begin position="2"/>
        <end position="167"/>
    </location>
</feature>
<evidence type="ECO:0000256" key="4">
    <source>
        <dbReference type="ARBA" id="ARBA00022692"/>
    </source>
</evidence>
<name>X0TXN9_9ZZZZ</name>
<evidence type="ECO:0000256" key="2">
    <source>
        <dbReference type="ARBA" id="ARBA00022475"/>
    </source>
</evidence>
<keyword evidence="5 7" id="KW-1133">Transmembrane helix</keyword>
<evidence type="ECO:0000256" key="6">
    <source>
        <dbReference type="ARBA" id="ARBA00023136"/>
    </source>
</evidence>
<protein>
    <recommendedName>
        <fullName evidence="8">TRAP C4-dicarboxylate transport system permease DctM subunit domain-containing protein</fullName>
    </recommendedName>
</protein>
<dbReference type="GO" id="GO:0005886">
    <property type="term" value="C:plasma membrane"/>
    <property type="evidence" value="ECO:0007669"/>
    <property type="project" value="UniProtKB-SubCell"/>
</dbReference>
<keyword evidence="3" id="KW-0997">Cell inner membrane</keyword>
<proteinExistence type="predicted"/>
<feature type="transmembrane region" description="Helical" evidence="7">
    <location>
        <begin position="64"/>
        <end position="94"/>
    </location>
</feature>
<evidence type="ECO:0000256" key="7">
    <source>
        <dbReference type="SAM" id="Phobius"/>
    </source>
</evidence>
<dbReference type="PANTHER" id="PTHR33362">
    <property type="entry name" value="SIALIC ACID TRAP TRANSPORTER PERMEASE PROTEIN SIAT-RELATED"/>
    <property type="match status" value="1"/>
</dbReference>
<dbReference type="InterPro" id="IPR010656">
    <property type="entry name" value="DctM"/>
</dbReference>
<dbReference type="AlphaFoldDB" id="X0TXN9"/>
<organism evidence="9">
    <name type="scientific">marine sediment metagenome</name>
    <dbReference type="NCBI Taxonomy" id="412755"/>
    <lineage>
        <taxon>unclassified sequences</taxon>
        <taxon>metagenomes</taxon>
        <taxon>ecological metagenomes</taxon>
    </lineage>
</organism>
<reference evidence="9" key="1">
    <citation type="journal article" date="2014" name="Front. Microbiol.">
        <title>High frequency of phylogenetically diverse reductive dehalogenase-homologous genes in deep subseafloor sedimentary metagenomes.</title>
        <authorList>
            <person name="Kawai M."/>
            <person name="Futagami T."/>
            <person name="Toyoda A."/>
            <person name="Takaki Y."/>
            <person name="Nishi S."/>
            <person name="Hori S."/>
            <person name="Arai W."/>
            <person name="Tsubouchi T."/>
            <person name="Morono Y."/>
            <person name="Uchiyama I."/>
            <person name="Ito T."/>
            <person name="Fujiyama A."/>
            <person name="Inagaki F."/>
            <person name="Takami H."/>
        </authorList>
    </citation>
    <scope>NUCLEOTIDE SEQUENCE</scope>
    <source>
        <strain evidence="9">Expedition CK06-06</strain>
    </source>
</reference>
<dbReference type="EMBL" id="BARS01011620">
    <property type="protein sequence ID" value="GAF91926.1"/>
    <property type="molecule type" value="Genomic_DNA"/>
</dbReference>
<dbReference type="PANTHER" id="PTHR33362:SF3">
    <property type="entry name" value="SIALIC ACID TRAP TRANSPORTER PERMEASE PROTEIN SIAT"/>
    <property type="match status" value="1"/>
</dbReference>
<comment type="subcellular location">
    <subcellularLocation>
        <location evidence="1">Cell inner membrane</location>
        <topology evidence="1">Multi-pass membrane protein</topology>
    </subcellularLocation>
</comment>
<sequence>LVTRFVFRELSYRDILEAASATVFFTSQILIVVACAGVFSWLLTVNQVPAAMVAWLKGMDVAQWQFLLAVNVLFLAVGCFLDPLSAILLLTPLLVPVVKALGIDTVHFGIIITVNLAIGLFHPPFGINIFVAQSVLGIDVNKIYRGIVPFLVIYLIALVLITFVPEISLAGVRLLMRT</sequence>
<dbReference type="GO" id="GO:0022857">
    <property type="term" value="F:transmembrane transporter activity"/>
    <property type="evidence" value="ECO:0007669"/>
    <property type="project" value="TreeGrafter"/>
</dbReference>
<evidence type="ECO:0000256" key="5">
    <source>
        <dbReference type="ARBA" id="ARBA00022989"/>
    </source>
</evidence>
<evidence type="ECO:0000256" key="3">
    <source>
        <dbReference type="ARBA" id="ARBA00022519"/>
    </source>
</evidence>
<gene>
    <name evidence="9" type="ORF">S01H1_21067</name>
</gene>
<evidence type="ECO:0000256" key="1">
    <source>
        <dbReference type="ARBA" id="ARBA00004429"/>
    </source>
</evidence>
<keyword evidence="4 7" id="KW-0812">Transmembrane</keyword>
<evidence type="ECO:0000259" key="8">
    <source>
        <dbReference type="Pfam" id="PF06808"/>
    </source>
</evidence>
<keyword evidence="2" id="KW-1003">Cell membrane</keyword>